<evidence type="ECO:0000313" key="2">
    <source>
        <dbReference type="Proteomes" id="UP000055590"/>
    </source>
</evidence>
<evidence type="ECO:0000313" key="1">
    <source>
        <dbReference type="EMBL" id="AKU92328.1"/>
    </source>
</evidence>
<proteinExistence type="predicted"/>
<sequence length="43" mass="5112">MVAGLLPTVRVAIRSSWRISDHRRRRMYRTRKICVKKSARGSR</sequence>
<reference evidence="1 2" key="1">
    <citation type="submission" date="2015-08" db="EMBL/GenBank/DDBJ databases">
        <authorList>
            <person name="Babu N.S."/>
            <person name="Beckwith C.J."/>
            <person name="Beseler K.G."/>
            <person name="Brison A."/>
            <person name="Carone J.V."/>
            <person name="Caskin T.P."/>
            <person name="Diamond M."/>
            <person name="Durham M.E."/>
            <person name="Foxe J.M."/>
            <person name="Go M."/>
            <person name="Henderson B.A."/>
            <person name="Jones I.B."/>
            <person name="McGettigan J.A."/>
            <person name="Micheletti S.J."/>
            <person name="Nasrallah M.E."/>
            <person name="Ortiz D."/>
            <person name="Piller C.R."/>
            <person name="Privatt S.R."/>
            <person name="Schneider S.L."/>
            <person name="Sharp S."/>
            <person name="Smith T.C."/>
            <person name="Stanton J.D."/>
            <person name="Ullery H.E."/>
            <person name="Wilson R.J."/>
            <person name="Serrano M.G."/>
            <person name="Buck G."/>
            <person name="Lee V."/>
            <person name="Wang Y."/>
            <person name="Carvalho R."/>
            <person name="Voegtly L."/>
            <person name="Shi R."/>
            <person name="Duckworth R."/>
            <person name="Johnson A."/>
            <person name="Loviza R."/>
            <person name="Walstead R."/>
            <person name="Shah Z."/>
            <person name="Kiflezghi M."/>
            <person name="Wade K."/>
            <person name="Ball S.L."/>
            <person name="Bradley K.W."/>
            <person name="Asai D.J."/>
            <person name="Bowman C.A."/>
            <person name="Russell D.A."/>
            <person name="Pope W.H."/>
            <person name="Jacobs-Sera D."/>
            <person name="Hendrix R.W."/>
            <person name="Hatfull G.F."/>
        </authorList>
    </citation>
    <scope>NUCLEOTIDE SEQUENCE [LARGE SCALE GENOMIC DNA]</scope>
    <source>
        <strain evidence="1 2">DSM 27710</strain>
    </source>
</reference>
<dbReference type="Proteomes" id="UP000055590">
    <property type="component" value="Chromosome"/>
</dbReference>
<organism evidence="1 2">
    <name type="scientific">Vulgatibacter incomptus</name>
    <dbReference type="NCBI Taxonomy" id="1391653"/>
    <lineage>
        <taxon>Bacteria</taxon>
        <taxon>Pseudomonadati</taxon>
        <taxon>Myxococcota</taxon>
        <taxon>Myxococcia</taxon>
        <taxon>Myxococcales</taxon>
        <taxon>Cystobacterineae</taxon>
        <taxon>Vulgatibacteraceae</taxon>
        <taxon>Vulgatibacter</taxon>
    </lineage>
</organism>
<dbReference type="KEGG" id="vin:AKJ08_2715"/>
<protein>
    <submittedName>
        <fullName evidence="1">Uncharacterized protein</fullName>
    </submittedName>
</protein>
<dbReference type="EMBL" id="CP012332">
    <property type="protein sequence ID" value="AKU92328.1"/>
    <property type="molecule type" value="Genomic_DNA"/>
</dbReference>
<keyword evidence="2" id="KW-1185">Reference proteome</keyword>
<accession>A0A0K1PFL7</accession>
<gene>
    <name evidence="1" type="ORF">AKJ08_2715</name>
</gene>
<dbReference type="AlphaFoldDB" id="A0A0K1PFL7"/>
<name>A0A0K1PFL7_9BACT</name>